<dbReference type="FunFam" id="3.10.580.10:FF:000002">
    <property type="entry name" value="Magnesium/cobalt efflux protein CorC"/>
    <property type="match status" value="1"/>
</dbReference>
<protein>
    <recommendedName>
        <fullName evidence="8">Magnesium and cobalt efflux protein CorC</fullName>
    </recommendedName>
</protein>
<dbReference type="RefSeq" id="WP_114835094.1">
    <property type="nucleotide sequence ID" value="NZ_LR699114.1"/>
</dbReference>
<dbReference type="SUPFAM" id="SSF56176">
    <property type="entry name" value="FAD-binding/transporter-associated domain-like"/>
    <property type="match status" value="1"/>
</dbReference>
<keyword evidence="4" id="KW-0460">Magnesium</keyword>
<dbReference type="InterPro" id="IPR044751">
    <property type="entry name" value="Ion_transp-like_CBS"/>
</dbReference>
<dbReference type="Gene3D" id="3.30.465.10">
    <property type="match status" value="1"/>
</dbReference>
<dbReference type="InterPro" id="IPR005170">
    <property type="entry name" value="Transptr-assoc_dom"/>
</dbReference>
<dbReference type="AlphaFoldDB" id="A0A370GDX9"/>
<evidence type="ECO:0000256" key="4">
    <source>
        <dbReference type="ARBA" id="ARBA00022842"/>
    </source>
</evidence>
<organism evidence="11 12">
    <name type="scientific">Aquicella lusitana</name>
    <dbReference type="NCBI Taxonomy" id="254246"/>
    <lineage>
        <taxon>Bacteria</taxon>
        <taxon>Pseudomonadati</taxon>
        <taxon>Pseudomonadota</taxon>
        <taxon>Gammaproteobacteria</taxon>
        <taxon>Legionellales</taxon>
        <taxon>Coxiellaceae</taxon>
        <taxon>Aquicella</taxon>
    </lineage>
</organism>
<dbReference type="InterPro" id="IPR046342">
    <property type="entry name" value="CBS_dom_sf"/>
</dbReference>
<evidence type="ECO:0000256" key="8">
    <source>
        <dbReference type="ARBA" id="ARBA00040729"/>
    </source>
</evidence>
<keyword evidence="3" id="KW-0677">Repeat</keyword>
<evidence type="ECO:0000256" key="5">
    <source>
        <dbReference type="ARBA" id="ARBA00023122"/>
    </source>
</evidence>
<evidence type="ECO:0000256" key="7">
    <source>
        <dbReference type="ARBA" id="ARBA00037273"/>
    </source>
</evidence>
<keyword evidence="6" id="KW-0170">Cobalt</keyword>
<evidence type="ECO:0000259" key="10">
    <source>
        <dbReference type="PROSITE" id="PS51371"/>
    </source>
</evidence>
<dbReference type="OrthoDB" id="9797674at2"/>
<dbReference type="InterPro" id="IPR000644">
    <property type="entry name" value="CBS_dom"/>
</dbReference>
<comment type="caution">
    <text evidence="11">The sequence shown here is derived from an EMBL/GenBank/DDBJ whole genome shotgun (WGS) entry which is preliminary data.</text>
</comment>
<dbReference type="SMART" id="SM01091">
    <property type="entry name" value="CorC_HlyC"/>
    <property type="match status" value="1"/>
</dbReference>
<gene>
    <name evidence="11" type="ORF">C8D86_12327</name>
</gene>
<dbReference type="CDD" id="cd04590">
    <property type="entry name" value="CBS_pair_CorC_HlyC_assoc"/>
    <property type="match status" value="1"/>
</dbReference>
<accession>A0A370GDX9</accession>
<dbReference type="PANTHER" id="PTHR22777:SF27">
    <property type="entry name" value="MAGNESIUM AND COBALT EFFLUX PROTEIN CORC"/>
    <property type="match status" value="1"/>
</dbReference>
<dbReference type="InterPro" id="IPR016169">
    <property type="entry name" value="FAD-bd_PCMH_sub2"/>
</dbReference>
<dbReference type="PANTHER" id="PTHR22777">
    <property type="entry name" value="HEMOLYSIN-RELATED"/>
    <property type="match status" value="1"/>
</dbReference>
<feature type="domain" description="CBS" evidence="10">
    <location>
        <begin position="71"/>
        <end position="131"/>
    </location>
</feature>
<dbReference type="GO" id="GO:0050660">
    <property type="term" value="F:flavin adenine dinucleotide binding"/>
    <property type="evidence" value="ECO:0007669"/>
    <property type="project" value="InterPro"/>
</dbReference>
<dbReference type="GO" id="GO:0005886">
    <property type="term" value="C:plasma membrane"/>
    <property type="evidence" value="ECO:0007669"/>
    <property type="project" value="TreeGrafter"/>
</dbReference>
<dbReference type="Pfam" id="PF21917">
    <property type="entry name" value="NMB0537_N"/>
    <property type="match status" value="1"/>
</dbReference>
<keyword evidence="12" id="KW-1185">Reference proteome</keyword>
<comment type="similarity">
    <text evidence="1">Belongs to the UPF0053 family.</text>
</comment>
<dbReference type="SMART" id="SM00116">
    <property type="entry name" value="CBS"/>
    <property type="match status" value="2"/>
</dbReference>
<keyword evidence="5 9" id="KW-0129">CBS domain</keyword>
<keyword evidence="2" id="KW-0813">Transport</keyword>
<evidence type="ECO:0000256" key="3">
    <source>
        <dbReference type="ARBA" id="ARBA00022737"/>
    </source>
</evidence>
<dbReference type="Pfam" id="PF00571">
    <property type="entry name" value="CBS"/>
    <property type="match status" value="2"/>
</dbReference>
<dbReference type="Proteomes" id="UP000254720">
    <property type="component" value="Unassembled WGS sequence"/>
</dbReference>
<evidence type="ECO:0000256" key="9">
    <source>
        <dbReference type="PROSITE-ProRule" id="PRU00703"/>
    </source>
</evidence>
<feature type="domain" description="CBS" evidence="10">
    <location>
        <begin position="137"/>
        <end position="194"/>
    </location>
</feature>
<sequence>MTDDPDRETYSTKSRTWLERLSALLAHEPKDKEELMEVLRHAEDRHLLSGEMLGMMERIIQVSEMQVREVMVPKAQMVAVQKNSPLTDILPMVIESGHSRFPVFDPAGKDVIGMLLAKDLLKYCFQKNIDQFKMTDMIRPAIFTPQSKRLDILLREFRVNRNHIAIVLDEYGHVAGLVTIEDVLEQIVGEIEDEYDIDEEDGHIKKLDEETYIVKASTLIEEFNEYFRAEFSNEEFDTIGGIVLQGFGHLPKRGENLKLDRFRFKVLHSDHRRIYLLEVKVVKSRKKNSEL</sequence>
<evidence type="ECO:0000313" key="12">
    <source>
        <dbReference type="Proteomes" id="UP000254720"/>
    </source>
</evidence>
<reference evidence="11 12" key="1">
    <citation type="submission" date="2018-07" db="EMBL/GenBank/DDBJ databases">
        <title>Genomic Encyclopedia of Type Strains, Phase IV (KMG-IV): sequencing the most valuable type-strain genomes for metagenomic binning, comparative biology and taxonomic classification.</title>
        <authorList>
            <person name="Goeker M."/>
        </authorList>
    </citation>
    <scope>NUCLEOTIDE SEQUENCE [LARGE SCALE GENOMIC DNA]</scope>
    <source>
        <strain evidence="11 12">DSM 16500</strain>
    </source>
</reference>
<name>A0A370GDX9_9COXI</name>
<evidence type="ECO:0000313" key="11">
    <source>
        <dbReference type="EMBL" id="RDI40193.1"/>
    </source>
</evidence>
<dbReference type="SUPFAM" id="SSF54631">
    <property type="entry name" value="CBS-domain pair"/>
    <property type="match status" value="1"/>
</dbReference>
<proteinExistence type="inferred from homology"/>
<dbReference type="InterPro" id="IPR036318">
    <property type="entry name" value="FAD-bd_PCMH-like_sf"/>
</dbReference>
<dbReference type="Pfam" id="PF03471">
    <property type="entry name" value="CorC_HlyC"/>
    <property type="match status" value="1"/>
</dbReference>
<evidence type="ECO:0000256" key="2">
    <source>
        <dbReference type="ARBA" id="ARBA00022448"/>
    </source>
</evidence>
<dbReference type="InterPro" id="IPR054115">
    <property type="entry name" value="CorC_N"/>
</dbReference>
<dbReference type="Gene3D" id="3.10.580.10">
    <property type="entry name" value="CBS-domain"/>
    <property type="match status" value="1"/>
</dbReference>
<evidence type="ECO:0000256" key="1">
    <source>
        <dbReference type="ARBA" id="ARBA00006337"/>
    </source>
</evidence>
<dbReference type="EMBL" id="QQAX01000023">
    <property type="protein sequence ID" value="RDI40193.1"/>
    <property type="molecule type" value="Genomic_DNA"/>
</dbReference>
<dbReference type="PROSITE" id="PS51371">
    <property type="entry name" value="CBS"/>
    <property type="match status" value="2"/>
</dbReference>
<evidence type="ECO:0000256" key="6">
    <source>
        <dbReference type="ARBA" id="ARBA00023285"/>
    </source>
</evidence>
<comment type="function">
    <text evidence="7">Plays a role in the transport of magnesium and cobalt ions.</text>
</comment>